<feature type="transmembrane region" description="Helical" evidence="5">
    <location>
        <begin position="130"/>
        <end position="149"/>
    </location>
</feature>
<evidence type="ECO:0000256" key="3">
    <source>
        <dbReference type="ARBA" id="ARBA00022989"/>
    </source>
</evidence>
<dbReference type="PANTHER" id="PTHR10846">
    <property type="entry name" value="SODIUM/POTASSIUM/CALCIUM EXCHANGER"/>
    <property type="match status" value="1"/>
</dbReference>
<feature type="transmembrane region" description="Helical" evidence="5">
    <location>
        <begin position="6"/>
        <end position="28"/>
    </location>
</feature>
<dbReference type="EMBL" id="JBHUDK010000008">
    <property type="protein sequence ID" value="MFD1599273.1"/>
    <property type="molecule type" value="Genomic_DNA"/>
</dbReference>
<name>A0ABD6CMM4_9EURY</name>
<feature type="transmembrane region" description="Helical" evidence="5">
    <location>
        <begin position="250"/>
        <end position="268"/>
    </location>
</feature>
<keyword evidence="8" id="KW-1185">Reference proteome</keyword>
<feature type="transmembrane region" description="Helical" evidence="5">
    <location>
        <begin position="66"/>
        <end position="93"/>
    </location>
</feature>
<dbReference type="Proteomes" id="UP001597085">
    <property type="component" value="Unassembled WGS sequence"/>
</dbReference>
<dbReference type="Gene3D" id="1.20.1420.30">
    <property type="entry name" value="NCX, central ion-binding region"/>
    <property type="match status" value="1"/>
</dbReference>
<feature type="domain" description="Sodium/calcium exchanger membrane region" evidence="6">
    <location>
        <begin position="10"/>
        <end position="149"/>
    </location>
</feature>
<dbReference type="RefSeq" id="WP_256422679.1">
    <property type="nucleotide sequence ID" value="NZ_JANHDI010000014.1"/>
</dbReference>
<feature type="transmembrane region" description="Helical" evidence="5">
    <location>
        <begin position="280"/>
        <end position="298"/>
    </location>
</feature>
<keyword evidence="3 5" id="KW-1133">Transmembrane helix</keyword>
<comment type="subcellular location">
    <subcellularLocation>
        <location evidence="1">Membrane</location>
        <topology evidence="1">Multi-pass membrane protein</topology>
    </subcellularLocation>
</comment>
<feature type="transmembrane region" description="Helical" evidence="5">
    <location>
        <begin position="216"/>
        <end position="238"/>
    </location>
</feature>
<protein>
    <submittedName>
        <fullName evidence="7">Calcium/sodium antiporter</fullName>
    </submittedName>
</protein>
<evidence type="ECO:0000256" key="5">
    <source>
        <dbReference type="SAM" id="Phobius"/>
    </source>
</evidence>
<accession>A0ABD6CMM4</accession>
<keyword evidence="4 5" id="KW-0472">Membrane</keyword>
<dbReference type="GO" id="GO:0016020">
    <property type="term" value="C:membrane"/>
    <property type="evidence" value="ECO:0007669"/>
    <property type="project" value="UniProtKB-SubCell"/>
</dbReference>
<evidence type="ECO:0000313" key="8">
    <source>
        <dbReference type="Proteomes" id="UP001597085"/>
    </source>
</evidence>
<dbReference type="Gene3D" id="6.10.280.80">
    <property type="entry name" value="NCX, peripheral helical region"/>
    <property type="match status" value="1"/>
</dbReference>
<organism evidence="7 8">
    <name type="scientific">Halobellus rarus</name>
    <dbReference type="NCBI Taxonomy" id="1126237"/>
    <lineage>
        <taxon>Archaea</taxon>
        <taxon>Methanobacteriati</taxon>
        <taxon>Methanobacteriota</taxon>
        <taxon>Stenosarchaea group</taxon>
        <taxon>Halobacteria</taxon>
        <taxon>Halobacteriales</taxon>
        <taxon>Haloferacaceae</taxon>
        <taxon>Halobellus</taxon>
    </lineage>
</organism>
<reference evidence="7 8" key="1">
    <citation type="journal article" date="2019" name="Int. J. Syst. Evol. Microbiol.">
        <title>The Global Catalogue of Microorganisms (GCM) 10K type strain sequencing project: providing services to taxonomists for standard genome sequencing and annotation.</title>
        <authorList>
            <consortium name="The Broad Institute Genomics Platform"/>
            <consortium name="The Broad Institute Genome Sequencing Center for Infectious Disease"/>
            <person name="Wu L."/>
            <person name="Ma J."/>
        </authorList>
    </citation>
    <scope>NUCLEOTIDE SEQUENCE [LARGE SCALE GENOMIC DNA]</scope>
    <source>
        <strain evidence="7 8">CGMCC 1.12121</strain>
    </source>
</reference>
<proteinExistence type="predicted"/>
<dbReference type="NCBIfam" id="TIGR00367">
    <property type="entry name" value="calcium/sodium antiporter"/>
    <property type="match status" value="1"/>
</dbReference>
<evidence type="ECO:0000256" key="1">
    <source>
        <dbReference type="ARBA" id="ARBA00004141"/>
    </source>
</evidence>
<dbReference type="InterPro" id="IPR004481">
    <property type="entry name" value="K/Na/Ca-exchanger"/>
</dbReference>
<keyword evidence="2 5" id="KW-0812">Transmembrane</keyword>
<feature type="transmembrane region" description="Helical" evidence="5">
    <location>
        <begin position="40"/>
        <end position="60"/>
    </location>
</feature>
<feature type="transmembrane region" description="Helical" evidence="5">
    <location>
        <begin position="182"/>
        <end position="204"/>
    </location>
</feature>
<evidence type="ECO:0000256" key="2">
    <source>
        <dbReference type="ARBA" id="ARBA00022692"/>
    </source>
</evidence>
<dbReference type="AlphaFoldDB" id="A0ABD6CMM4"/>
<comment type="caution">
    <text evidence="7">The sequence shown here is derived from an EMBL/GenBank/DDBJ whole genome shotgun (WGS) entry which is preliminary data.</text>
</comment>
<dbReference type="InterPro" id="IPR044880">
    <property type="entry name" value="NCX_ion-bd_dom_sf"/>
</dbReference>
<dbReference type="Pfam" id="PF01699">
    <property type="entry name" value="Na_Ca_ex"/>
    <property type="match status" value="2"/>
</dbReference>
<sequence>MVSGGPAVQVGLLVATVAGLWVGARFLVDSVVRLARRLGVSELTIGLTIVAAGTSTPELVVTADAALAGLGAIAVGNVVGSNIYNLAFILGVVSLVRVVPIERSLIHRDGVVLVVSTLVGAAVMLDRTVFRVEGAVLVVSFVAYTAYLLRTGADPSTADLGPEKAGIPTALTERVTFRGRDAVLLVLGLAVVLVSGDLMVGAATALARGAGIPDSVIGGTIVAAGTATPEFAVSLVAMRQRRLGVSVGNIVGSNVFNVLGVLGVAAVIRPLSFGSVALESVAWLVVVTVVIVAALWTGRQLSRPEGALFAASEVGRWILGLLGLVG</sequence>
<dbReference type="PANTHER" id="PTHR10846:SF8">
    <property type="entry name" value="INNER MEMBRANE PROTEIN YRBG"/>
    <property type="match status" value="1"/>
</dbReference>
<gene>
    <name evidence="7" type="ORF">ACFSBX_09935</name>
</gene>
<evidence type="ECO:0000313" key="7">
    <source>
        <dbReference type="EMBL" id="MFD1599273.1"/>
    </source>
</evidence>
<evidence type="ECO:0000259" key="6">
    <source>
        <dbReference type="Pfam" id="PF01699"/>
    </source>
</evidence>
<dbReference type="InterPro" id="IPR004837">
    <property type="entry name" value="NaCa_Exmemb"/>
</dbReference>
<feature type="transmembrane region" description="Helical" evidence="5">
    <location>
        <begin position="105"/>
        <end position="124"/>
    </location>
</feature>
<feature type="domain" description="Sodium/calcium exchanger membrane region" evidence="6">
    <location>
        <begin position="183"/>
        <end position="310"/>
    </location>
</feature>
<evidence type="ECO:0000256" key="4">
    <source>
        <dbReference type="ARBA" id="ARBA00023136"/>
    </source>
</evidence>